<reference evidence="3" key="1">
    <citation type="submission" date="2017-09" db="EMBL/GenBank/DDBJ databases">
        <title>Depth-based differentiation of microbial function through sediment-hosted aquifers and enrichment of novel symbionts in the deep terrestrial subsurface.</title>
        <authorList>
            <person name="Probst A.J."/>
            <person name="Ladd B."/>
            <person name="Jarett J.K."/>
            <person name="Geller-Mcgrath D.E."/>
            <person name="Sieber C.M.K."/>
            <person name="Emerson J.B."/>
            <person name="Anantharaman K."/>
            <person name="Thomas B.C."/>
            <person name="Malmstrom R."/>
            <person name="Stieglmeier M."/>
            <person name="Klingl A."/>
            <person name="Woyke T."/>
            <person name="Ryan C.M."/>
            <person name="Banfield J.F."/>
        </authorList>
    </citation>
    <scope>NUCLEOTIDE SEQUENCE [LARGE SCALE GENOMIC DNA]</scope>
</reference>
<gene>
    <name evidence="2" type="ORF">COT80_01370</name>
</gene>
<evidence type="ECO:0000313" key="3">
    <source>
        <dbReference type="Proteomes" id="UP000229056"/>
    </source>
</evidence>
<keyword evidence="1" id="KW-1133">Transmembrane helix</keyword>
<sequence length="294" mass="31914">MLKIFKKNEEDGKKENLIRGLAYGLGGALVIIIVVLLIVFGGKIKDKLTGKSGAEVNNTGTSQDAPKLRITVVTSKNCEGKCFDINLFLDALKQNGIEELGTETINIEDKQGQDLVNKYGIEKVPTVLISGELDKNPQLAQAWSALGEVIDNVFVFRKLIPPYIEVSTGNLRGNFSLVYLTDEACSGCYDVKLHDTALGNLGLATTDAKSVDVSSDEGKDLIKQYNISSAPTILLSGDLSEYTGLQQIWPQVGSISDDGTYVFTKLDEMGSYMNLETGKIIEVQPPTTDETPVQ</sequence>
<keyword evidence="1" id="KW-0812">Transmembrane</keyword>
<organism evidence="2 3">
    <name type="scientific">Candidatus Buchananbacteria bacterium CG10_big_fil_rev_8_21_14_0_10_33_19</name>
    <dbReference type="NCBI Taxonomy" id="1974525"/>
    <lineage>
        <taxon>Bacteria</taxon>
        <taxon>Candidatus Buchananiibacteriota</taxon>
    </lineage>
</organism>
<name>A0A2H0W4F6_9BACT</name>
<dbReference type="Proteomes" id="UP000229056">
    <property type="component" value="Unassembled WGS sequence"/>
</dbReference>
<proteinExistence type="predicted"/>
<feature type="transmembrane region" description="Helical" evidence="1">
    <location>
        <begin position="21"/>
        <end position="42"/>
    </location>
</feature>
<accession>A0A2H0W4F6</accession>
<comment type="caution">
    <text evidence="2">The sequence shown here is derived from an EMBL/GenBank/DDBJ whole genome shotgun (WGS) entry which is preliminary data.</text>
</comment>
<keyword evidence="1" id="KW-0472">Membrane</keyword>
<dbReference type="EMBL" id="PEZY01000005">
    <property type="protein sequence ID" value="PIS06204.1"/>
    <property type="molecule type" value="Genomic_DNA"/>
</dbReference>
<dbReference type="AlphaFoldDB" id="A0A2H0W4F6"/>
<evidence type="ECO:0000256" key="1">
    <source>
        <dbReference type="SAM" id="Phobius"/>
    </source>
</evidence>
<protein>
    <recommendedName>
        <fullName evidence="4">Thioredoxin-like fold domain-containing protein</fullName>
    </recommendedName>
</protein>
<dbReference type="Gene3D" id="3.40.30.10">
    <property type="entry name" value="Glutaredoxin"/>
    <property type="match status" value="2"/>
</dbReference>
<evidence type="ECO:0008006" key="4">
    <source>
        <dbReference type="Google" id="ProtNLM"/>
    </source>
</evidence>
<evidence type="ECO:0000313" key="2">
    <source>
        <dbReference type="EMBL" id="PIS06204.1"/>
    </source>
</evidence>